<dbReference type="SUPFAM" id="SSF52540">
    <property type="entry name" value="P-loop containing nucleoside triphosphate hydrolases"/>
    <property type="match status" value="1"/>
</dbReference>
<evidence type="ECO:0000256" key="1">
    <source>
        <dbReference type="ARBA" id="ARBA00017872"/>
    </source>
</evidence>
<evidence type="ECO:0000313" key="9">
    <source>
        <dbReference type="Proteomes" id="UP000321548"/>
    </source>
</evidence>
<dbReference type="GO" id="GO:0003924">
    <property type="term" value="F:GTPase activity"/>
    <property type="evidence" value="ECO:0007669"/>
    <property type="project" value="InterPro"/>
</dbReference>
<dbReference type="SUPFAM" id="SSF54211">
    <property type="entry name" value="Ribosomal protein S5 domain 2-like"/>
    <property type="match status" value="1"/>
</dbReference>
<dbReference type="InterPro" id="IPR009000">
    <property type="entry name" value="Transl_B-barrel_sf"/>
</dbReference>
<dbReference type="NCBIfam" id="NF009891">
    <property type="entry name" value="PRK13351.1-1"/>
    <property type="match status" value="1"/>
</dbReference>
<dbReference type="SUPFAM" id="SSF54980">
    <property type="entry name" value="EF-G C-terminal domain-like"/>
    <property type="match status" value="2"/>
</dbReference>
<dbReference type="Gene3D" id="3.40.50.300">
    <property type="entry name" value="P-loop containing nucleotide triphosphate hydrolases"/>
    <property type="match status" value="1"/>
</dbReference>
<dbReference type="GO" id="GO:0005525">
    <property type="term" value="F:GTP binding"/>
    <property type="evidence" value="ECO:0007669"/>
    <property type="project" value="UniProtKB-KW"/>
</dbReference>
<reference evidence="8 9" key="1">
    <citation type="submission" date="2019-06" db="EMBL/GenBank/DDBJ databases">
        <title>Quisquiliibacterium sp. nov., isolated from a maize field.</title>
        <authorList>
            <person name="Lin S.-Y."/>
            <person name="Tsai C.-F."/>
            <person name="Young C.-C."/>
        </authorList>
    </citation>
    <scope>NUCLEOTIDE SEQUENCE [LARGE SCALE GENOMIC DNA]</scope>
    <source>
        <strain evidence="8 9">CC-CFT501</strain>
    </source>
</reference>
<dbReference type="SUPFAM" id="SSF50447">
    <property type="entry name" value="Translation proteins"/>
    <property type="match status" value="1"/>
</dbReference>
<keyword evidence="4" id="KW-0648">Protein biosynthesis</keyword>
<evidence type="ECO:0000256" key="6">
    <source>
        <dbReference type="ARBA" id="ARBA00024731"/>
    </source>
</evidence>
<keyword evidence="3 8" id="KW-0251">Elongation factor</keyword>
<dbReference type="NCBIfam" id="NF009381">
    <property type="entry name" value="PRK12740.1-5"/>
    <property type="match status" value="1"/>
</dbReference>
<evidence type="ECO:0000256" key="4">
    <source>
        <dbReference type="ARBA" id="ARBA00022917"/>
    </source>
</evidence>
<dbReference type="GO" id="GO:0003746">
    <property type="term" value="F:translation elongation factor activity"/>
    <property type="evidence" value="ECO:0007669"/>
    <property type="project" value="UniProtKB-KW"/>
</dbReference>
<dbReference type="OrthoDB" id="9804431at2"/>
<accession>A0A5C8P5H6</accession>
<dbReference type="SMART" id="SM00838">
    <property type="entry name" value="EFG_C"/>
    <property type="match status" value="1"/>
</dbReference>
<feature type="domain" description="Tr-type G" evidence="7">
    <location>
        <begin position="7"/>
        <end position="264"/>
    </location>
</feature>
<dbReference type="Pfam" id="PF14492">
    <property type="entry name" value="EFG_III"/>
    <property type="match status" value="1"/>
</dbReference>
<dbReference type="GO" id="GO:0032790">
    <property type="term" value="P:ribosome disassembly"/>
    <property type="evidence" value="ECO:0007669"/>
    <property type="project" value="TreeGrafter"/>
</dbReference>
<dbReference type="Pfam" id="PF22042">
    <property type="entry name" value="EF-G_D2"/>
    <property type="match status" value="1"/>
</dbReference>
<gene>
    <name evidence="8" type="ORF">FHP08_02035</name>
</gene>
<dbReference type="PANTHER" id="PTHR43261">
    <property type="entry name" value="TRANSLATION ELONGATION FACTOR G-RELATED"/>
    <property type="match status" value="1"/>
</dbReference>
<dbReference type="Gene3D" id="3.30.70.870">
    <property type="entry name" value="Elongation Factor G (Translational Gtpase), domain 3"/>
    <property type="match status" value="1"/>
</dbReference>
<dbReference type="RefSeq" id="WP_147702626.1">
    <property type="nucleotide sequence ID" value="NZ_VDUY01000001.1"/>
</dbReference>
<keyword evidence="9" id="KW-1185">Reference proteome</keyword>
<dbReference type="InterPro" id="IPR041095">
    <property type="entry name" value="EFG_II"/>
</dbReference>
<dbReference type="Gene3D" id="2.40.30.10">
    <property type="entry name" value="Translation factors"/>
    <property type="match status" value="1"/>
</dbReference>
<keyword evidence="5" id="KW-0342">GTP-binding</keyword>
<dbReference type="Pfam" id="PF00009">
    <property type="entry name" value="GTP_EFTU"/>
    <property type="match status" value="1"/>
</dbReference>
<comment type="caution">
    <text evidence="8">The sequence shown here is derived from an EMBL/GenBank/DDBJ whole genome shotgun (WGS) entry which is preliminary data.</text>
</comment>
<dbReference type="InterPro" id="IPR020568">
    <property type="entry name" value="Ribosomal_Su5_D2-typ_SF"/>
</dbReference>
<comment type="function">
    <text evidence="6">Catalyzes the GTP-dependent ribosomal translocation step during translation elongation. During this step, the ribosome changes from the pre-translocational (PRE) to the post-translocational (POST) state as the newly formed A-site-bound peptidyl-tRNA and P-site-bound deacylated tRNA move to the P and E sites, respectively. Catalyzes the coordinated movement of the two tRNA molecules, the mRNA and conformational changes in the ribosome.</text>
</comment>
<dbReference type="NCBIfam" id="TIGR00231">
    <property type="entry name" value="small_GTP"/>
    <property type="match status" value="1"/>
</dbReference>
<keyword evidence="2" id="KW-0547">Nucleotide-binding</keyword>
<dbReference type="InterPro" id="IPR035647">
    <property type="entry name" value="EFG_III/V"/>
</dbReference>
<dbReference type="CDD" id="cd01434">
    <property type="entry name" value="EFG_mtEFG1_IV"/>
    <property type="match status" value="1"/>
</dbReference>
<dbReference type="Gene3D" id="3.30.70.240">
    <property type="match status" value="1"/>
</dbReference>
<dbReference type="SMART" id="SM00889">
    <property type="entry name" value="EFG_IV"/>
    <property type="match status" value="1"/>
</dbReference>
<evidence type="ECO:0000256" key="3">
    <source>
        <dbReference type="ARBA" id="ARBA00022768"/>
    </source>
</evidence>
<sequence>MAAHPSENLRTLAFVGHAGVGKTTLIEALLASTGAIPSTGSVEGGDTVCDYDPLEKVHGHSLKLACAHFERDGVRAHLLDTPGYPDFAGRALAALDAVETIGIVIDAQRGVELSTARMGLWAQTRGLCRVVIVNRIDAAEADLPARLDEIRATLGRECLPLNLPAEGGARVVDCFFAPDGRPTDFDSVESAHRALVEQIVEVDDSLTERYLAGEAIEAGALHDAFERALREAHIVPVLFVSARTGAGVAELADFVVRLCPHPLEGNPPLFERWPEGDPSRAKAFVASRSPEDHVLAHVFKVEIDPYVGRIGVVRVHQGTLRPGASLYVGEGRKAVRIGNPVLLQGREQKPLAAAGPGEICALAKVDEIAFDAVLHDAPEDAAIHFKPLPIPHAVYGLALRVARRGDEQKLAEVLQRLTLEDPSLGVEHDPTTHEAVIRGLGELHVAGALERIRSLYRLEVEAHPPSIPYRETIAAPAEGHHRHKKQSGGAGQFGEVFLRVAPLARGEGFRFVDEVKGGAIPGPFIAAVEKGVRQALTEGAVAGFPVQDVAVTVYDGKSHPVDGKEIAFVTAGRKAFLDAAARARPVVLEPILGLEITVPEEAIGAVSGELSARRGQVSGSGTARAGMVTLSARAPMAELEDFQGRLKAVTGGQGSYTLELIGYEEAPPPVQARLRAAWKPAEE</sequence>
<dbReference type="PANTHER" id="PTHR43261:SF6">
    <property type="entry name" value="ELONGATION FACTOR G-LIKE PROTEIN"/>
    <property type="match status" value="1"/>
</dbReference>
<dbReference type="InterPro" id="IPR000640">
    <property type="entry name" value="EFG_V-like"/>
</dbReference>
<dbReference type="Proteomes" id="UP000321548">
    <property type="component" value="Unassembled WGS sequence"/>
</dbReference>
<dbReference type="Pfam" id="PF00679">
    <property type="entry name" value="EFG_C"/>
    <property type="match status" value="1"/>
</dbReference>
<dbReference type="Pfam" id="PF03764">
    <property type="entry name" value="EFG_IV"/>
    <property type="match status" value="1"/>
</dbReference>
<dbReference type="InterPro" id="IPR005517">
    <property type="entry name" value="Transl_elong_EFG/EF2_IV"/>
</dbReference>
<dbReference type="InterPro" id="IPR027417">
    <property type="entry name" value="P-loop_NTPase"/>
</dbReference>
<dbReference type="GO" id="GO:0097216">
    <property type="term" value="F:guanosine tetraphosphate binding"/>
    <property type="evidence" value="ECO:0007669"/>
    <property type="project" value="UniProtKB-ARBA"/>
</dbReference>
<evidence type="ECO:0000259" key="7">
    <source>
        <dbReference type="PROSITE" id="PS51722"/>
    </source>
</evidence>
<dbReference type="InterPro" id="IPR005225">
    <property type="entry name" value="Small_GTP-bd"/>
</dbReference>
<proteinExistence type="predicted"/>
<name>A0A5C8P5H6_9BURK</name>
<dbReference type="InterPro" id="IPR014721">
    <property type="entry name" value="Ribsml_uS5_D2-typ_fold_subgr"/>
</dbReference>
<dbReference type="AlphaFoldDB" id="A0A5C8P5H6"/>
<dbReference type="PROSITE" id="PS51722">
    <property type="entry name" value="G_TR_2"/>
    <property type="match status" value="1"/>
</dbReference>
<dbReference type="CDD" id="cd03713">
    <property type="entry name" value="EFG_mtEFG_C"/>
    <property type="match status" value="1"/>
</dbReference>
<evidence type="ECO:0000256" key="5">
    <source>
        <dbReference type="ARBA" id="ARBA00023134"/>
    </source>
</evidence>
<dbReference type="Gene3D" id="3.30.230.10">
    <property type="match status" value="1"/>
</dbReference>
<dbReference type="InterPro" id="IPR035649">
    <property type="entry name" value="EFG_V"/>
</dbReference>
<dbReference type="EMBL" id="VDUY01000001">
    <property type="protein sequence ID" value="TXL68485.1"/>
    <property type="molecule type" value="Genomic_DNA"/>
</dbReference>
<protein>
    <recommendedName>
        <fullName evidence="1">Elongation factor G</fullName>
    </recommendedName>
</protein>
<evidence type="ECO:0000256" key="2">
    <source>
        <dbReference type="ARBA" id="ARBA00022741"/>
    </source>
</evidence>
<dbReference type="InterPro" id="IPR053905">
    <property type="entry name" value="EF-G-like_DII"/>
</dbReference>
<dbReference type="InterPro" id="IPR000795">
    <property type="entry name" value="T_Tr_GTP-bd_dom"/>
</dbReference>
<evidence type="ECO:0000313" key="8">
    <source>
        <dbReference type="EMBL" id="TXL68485.1"/>
    </source>
</evidence>
<organism evidence="8 9">
    <name type="scientific">Zeimonas arvi</name>
    <dbReference type="NCBI Taxonomy" id="2498847"/>
    <lineage>
        <taxon>Bacteria</taxon>
        <taxon>Pseudomonadati</taxon>
        <taxon>Pseudomonadota</taxon>
        <taxon>Betaproteobacteria</taxon>
        <taxon>Burkholderiales</taxon>
        <taxon>Burkholderiaceae</taxon>
        <taxon>Zeimonas</taxon>
    </lineage>
</organism>
<dbReference type="InterPro" id="IPR047872">
    <property type="entry name" value="EFG_IV"/>
</dbReference>